<sequence>MKIRHDYARCSAASGVGGTDLRVGVAAVMGLASYYRKLLKGLANVAAILHRLLEKGAEWNWCKDCQFSFDAVNCAGPRISKTSISSTSSTRTPAETVLVCAEPKRSETRKSRRVIQSHADQG</sequence>
<evidence type="ECO:0000313" key="3">
    <source>
        <dbReference type="Proteomes" id="UP000054653"/>
    </source>
</evidence>
<accession>A0A0V1C8A1</accession>
<reference evidence="2 3" key="1">
    <citation type="submission" date="2015-01" db="EMBL/GenBank/DDBJ databases">
        <title>Evolution of Trichinella species and genotypes.</title>
        <authorList>
            <person name="Korhonen P.K."/>
            <person name="Edoardo P."/>
            <person name="Giuseppe L.R."/>
            <person name="Gasser R.B."/>
        </authorList>
    </citation>
    <scope>NUCLEOTIDE SEQUENCE [LARGE SCALE GENOMIC DNA]</scope>
    <source>
        <strain evidence="2">ISS120</strain>
    </source>
</reference>
<gene>
    <name evidence="2" type="ORF">T03_15005</name>
</gene>
<evidence type="ECO:0000313" key="2">
    <source>
        <dbReference type="EMBL" id="KRY45230.1"/>
    </source>
</evidence>
<evidence type="ECO:0000256" key="1">
    <source>
        <dbReference type="SAM" id="MobiDB-lite"/>
    </source>
</evidence>
<dbReference type="Gene3D" id="3.30.70.270">
    <property type="match status" value="1"/>
</dbReference>
<dbReference type="InterPro" id="IPR043502">
    <property type="entry name" value="DNA/RNA_pol_sf"/>
</dbReference>
<name>A0A0V1C8A1_TRIBR</name>
<proteinExistence type="predicted"/>
<dbReference type="AlphaFoldDB" id="A0A0V1C8A1"/>
<feature type="region of interest" description="Disordered" evidence="1">
    <location>
        <begin position="102"/>
        <end position="122"/>
    </location>
</feature>
<protein>
    <submittedName>
        <fullName evidence="2">Uncharacterized protein</fullName>
    </submittedName>
</protein>
<dbReference type="Proteomes" id="UP000054653">
    <property type="component" value="Unassembled WGS sequence"/>
</dbReference>
<comment type="caution">
    <text evidence="2">The sequence shown here is derived from an EMBL/GenBank/DDBJ whole genome shotgun (WGS) entry which is preliminary data.</text>
</comment>
<organism evidence="2 3">
    <name type="scientific">Trichinella britovi</name>
    <name type="common">Parasitic roundworm</name>
    <dbReference type="NCBI Taxonomy" id="45882"/>
    <lineage>
        <taxon>Eukaryota</taxon>
        <taxon>Metazoa</taxon>
        <taxon>Ecdysozoa</taxon>
        <taxon>Nematoda</taxon>
        <taxon>Enoplea</taxon>
        <taxon>Dorylaimia</taxon>
        <taxon>Trichinellida</taxon>
        <taxon>Trichinellidae</taxon>
        <taxon>Trichinella</taxon>
    </lineage>
</organism>
<dbReference type="EMBL" id="JYDI01000390">
    <property type="protein sequence ID" value="KRY45230.1"/>
    <property type="molecule type" value="Genomic_DNA"/>
</dbReference>
<dbReference type="InterPro" id="IPR043128">
    <property type="entry name" value="Rev_trsase/Diguanyl_cyclase"/>
</dbReference>
<keyword evidence="3" id="KW-1185">Reference proteome</keyword>
<dbReference type="SUPFAM" id="SSF56672">
    <property type="entry name" value="DNA/RNA polymerases"/>
    <property type="match status" value="1"/>
</dbReference>